<gene>
    <name evidence="1" type="ORF">K3G42_015297</name>
</gene>
<dbReference type="Proteomes" id="UP000827872">
    <property type="component" value="Linkage Group LG15"/>
</dbReference>
<keyword evidence="2" id="KW-1185">Reference proteome</keyword>
<evidence type="ECO:0000313" key="2">
    <source>
        <dbReference type="Proteomes" id="UP000827872"/>
    </source>
</evidence>
<proteinExistence type="predicted"/>
<protein>
    <submittedName>
        <fullName evidence="1">Uncharacterized protein</fullName>
    </submittedName>
</protein>
<organism evidence="1 2">
    <name type="scientific">Sphaerodactylus townsendi</name>
    <dbReference type="NCBI Taxonomy" id="933632"/>
    <lineage>
        <taxon>Eukaryota</taxon>
        <taxon>Metazoa</taxon>
        <taxon>Chordata</taxon>
        <taxon>Craniata</taxon>
        <taxon>Vertebrata</taxon>
        <taxon>Euteleostomi</taxon>
        <taxon>Lepidosauria</taxon>
        <taxon>Squamata</taxon>
        <taxon>Bifurcata</taxon>
        <taxon>Gekkota</taxon>
        <taxon>Sphaerodactylidae</taxon>
        <taxon>Sphaerodactylus</taxon>
    </lineage>
</organism>
<reference evidence="1" key="1">
    <citation type="submission" date="2021-08" db="EMBL/GenBank/DDBJ databases">
        <title>The first chromosome-level gecko genome reveals the dynamic sex chromosomes of Neotropical dwarf geckos (Sphaerodactylidae: Sphaerodactylus).</title>
        <authorList>
            <person name="Pinto B.J."/>
            <person name="Keating S.E."/>
            <person name="Gamble T."/>
        </authorList>
    </citation>
    <scope>NUCLEOTIDE SEQUENCE</scope>
    <source>
        <strain evidence="1">TG3544</strain>
    </source>
</reference>
<comment type="caution">
    <text evidence="1">The sequence shown here is derived from an EMBL/GenBank/DDBJ whole genome shotgun (WGS) entry which is preliminary data.</text>
</comment>
<name>A0ACB8EWT4_9SAUR</name>
<dbReference type="EMBL" id="CM037628">
    <property type="protein sequence ID" value="KAH7997419.1"/>
    <property type="molecule type" value="Genomic_DNA"/>
</dbReference>
<accession>A0ACB8EWT4</accession>
<sequence length="147" mass="15345">MMGESAASHGLLATGATGRQSLFESRGREGGLSPALGPQRRWSAVLSEGRLDWAGHWSEPAGQGRPKKLLVGVQEALGRRQDGNVLGDFGAGAGSDPGSCPATFPSLLFPKRPTGCVQEELECAPRASHWGLRIDCLSTGNTHTPAA</sequence>
<evidence type="ECO:0000313" key="1">
    <source>
        <dbReference type="EMBL" id="KAH7997419.1"/>
    </source>
</evidence>